<accession>A0A6M4A335</accession>
<organism evidence="1 2">
    <name type="scientific">Undibacterium piscinae</name>
    <dbReference type="NCBI Taxonomy" id="2495591"/>
    <lineage>
        <taxon>Bacteria</taxon>
        <taxon>Pseudomonadati</taxon>
        <taxon>Pseudomonadota</taxon>
        <taxon>Betaproteobacteria</taxon>
        <taxon>Burkholderiales</taxon>
        <taxon>Oxalobacteraceae</taxon>
        <taxon>Undibacterium</taxon>
    </lineage>
</organism>
<evidence type="ECO:0000313" key="1">
    <source>
        <dbReference type="EMBL" id="QJQ04499.1"/>
    </source>
</evidence>
<evidence type="ECO:0000313" key="2">
    <source>
        <dbReference type="Proteomes" id="UP000274350"/>
    </source>
</evidence>
<sequence length="132" mass="14995">MAVNLRTSKTWAYRSSLPDPGRQYRQRCFRNEDEYQWYLIRQSGKNAGAAKWAMVWRAFNTLNMQEAMNSPQKMALGYKTPRSDPANLASAKVLFKGLLRERWIVGGVKSDSAMYGLPSGENLKLAVARMTA</sequence>
<gene>
    <name evidence="1" type="ORF">EJG51_011895</name>
</gene>
<reference evidence="1 2" key="1">
    <citation type="journal article" date="2019" name="Int. J. Syst. Evol. Microbiol.">
        <title>Undibacterium piscinae sp. nov., isolated from Korean shiner intestine.</title>
        <authorList>
            <person name="Lee S.Y."/>
            <person name="Kang W."/>
            <person name="Kim P.S."/>
            <person name="Kim H.S."/>
            <person name="Sung H."/>
            <person name="Shin N.R."/>
            <person name="Whon T.W."/>
            <person name="Yun J.H."/>
            <person name="Lee J.Y."/>
            <person name="Lee J.Y."/>
            <person name="Jung M.J."/>
            <person name="Jeong Y.S."/>
            <person name="Tak E.J."/>
            <person name="Han J.E."/>
            <person name="Hyun D.W."/>
            <person name="Kang M.S."/>
            <person name="Lee K.E."/>
            <person name="Lee B.H."/>
            <person name="Bae J.W."/>
        </authorList>
    </citation>
    <scope>NUCLEOTIDE SEQUENCE [LARGE SCALE GENOMIC DNA]</scope>
    <source>
        <strain evidence="1 2">S11R28</strain>
    </source>
</reference>
<dbReference type="Proteomes" id="UP000274350">
    <property type="component" value="Chromosome"/>
</dbReference>
<protein>
    <submittedName>
        <fullName evidence="1">Uncharacterized protein</fullName>
    </submittedName>
</protein>
<dbReference type="AlphaFoldDB" id="A0A6M4A335"/>
<proteinExistence type="predicted"/>
<dbReference type="EMBL" id="CP051152">
    <property type="protein sequence ID" value="QJQ04499.1"/>
    <property type="molecule type" value="Genomic_DNA"/>
</dbReference>
<dbReference type="KEGG" id="upi:EJG51_011895"/>
<keyword evidence="2" id="KW-1185">Reference proteome</keyword>
<name>A0A6M4A335_9BURK</name>